<protein>
    <recommendedName>
        <fullName evidence="2">OmpR/PhoB-type domain-containing protein</fullName>
    </recommendedName>
</protein>
<dbReference type="InterPro" id="IPR036388">
    <property type="entry name" value="WH-like_DNA-bd_sf"/>
</dbReference>
<name>A0A1F4VCF7_UNCKA</name>
<dbReference type="InterPro" id="IPR016032">
    <property type="entry name" value="Sig_transdc_resp-reg_C-effctor"/>
</dbReference>
<dbReference type="Pfam" id="PF00486">
    <property type="entry name" value="Trans_reg_C"/>
    <property type="match status" value="1"/>
</dbReference>
<dbReference type="Proteomes" id="UP000176504">
    <property type="component" value="Unassembled WGS sequence"/>
</dbReference>
<feature type="domain" description="OmpR/PhoB-type" evidence="2">
    <location>
        <begin position="331"/>
        <end position="406"/>
    </location>
</feature>
<dbReference type="GO" id="GO:0003677">
    <property type="term" value="F:DNA binding"/>
    <property type="evidence" value="ECO:0007669"/>
    <property type="project" value="UniProtKB-KW"/>
</dbReference>
<dbReference type="GO" id="GO:0000160">
    <property type="term" value="P:phosphorelay signal transduction system"/>
    <property type="evidence" value="ECO:0007669"/>
    <property type="project" value="InterPro"/>
</dbReference>
<dbReference type="AlphaFoldDB" id="A0A1F4VCF7"/>
<gene>
    <name evidence="3" type="ORF">A3A78_03090</name>
</gene>
<evidence type="ECO:0000313" key="3">
    <source>
        <dbReference type="EMBL" id="OGC54941.1"/>
    </source>
</evidence>
<reference evidence="3 4" key="1">
    <citation type="journal article" date="2016" name="Nat. Commun.">
        <title>Thousands of microbial genomes shed light on interconnected biogeochemical processes in an aquifer system.</title>
        <authorList>
            <person name="Anantharaman K."/>
            <person name="Brown C.T."/>
            <person name="Hug L.A."/>
            <person name="Sharon I."/>
            <person name="Castelle C.J."/>
            <person name="Probst A.J."/>
            <person name="Thomas B.C."/>
            <person name="Singh A."/>
            <person name="Wilkins M.J."/>
            <person name="Karaoz U."/>
            <person name="Brodie E.L."/>
            <person name="Williams K.H."/>
            <person name="Hubbard S.S."/>
            <person name="Banfield J.F."/>
        </authorList>
    </citation>
    <scope>NUCLEOTIDE SEQUENCE [LARGE SCALE GENOMIC DNA]</scope>
</reference>
<dbReference type="EMBL" id="MEVI01000003">
    <property type="protein sequence ID" value="OGC54941.1"/>
    <property type="molecule type" value="Genomic_DNA"/>
</dbReference>
<evidence type="ECO:0000259" key="2">
    <source>
        <dbReference type="Pfam" id="PF00486"/>
    </source>
</evidence>
<sequence length="414" mass="47278">MYKHWESQKRKILDLIANGQCASCQVCYGTNYPIFFRNLHSDLLLKRQVIPVYVDLNHLSIATLPALYALMLTSIRRTLVEKKLSSKSDGQFQGDEEFTSLIKDLIDELTQKKLKVVFFFEDADILLALGKEPYLFFESLNISFPGCVFIYTVRMNISHPANTPFFAKSSHVYENIIYMNVRDERGLRQVESAISAKIFEVMYGLTGGVDRFYGIASDLKNNLPPKKRRNLSEILCENWHLKREVKKLWESLSASEVLVLAKIVWGCKKVEESYAKDLLHLINLGLLKGGRNGYKFTVGLLKHIGMEKSVEYVTKVEITKDGVLINGTKSPLRLSLVEKKILKQFLSNKGKIVNRNVLAKSIWNGLNKKKYNEGVIDNTVLKLKSKLTGYWVNPNNLIPVEGKGFLYRDISTPK</sequence>
<organism evidence="3 4">
    <name type="scientific">candidate division WWE3 bacterium RIFCSPLOWO2_01_FULL_41_18</name>
    <dbReference type="NCBI Taxonomy" id="1802625"/>
    <lineage>
        <taxon>Bacteria</taxon>
        <taxon>Katanobacteria</taxon>
    </lineage>
</organism>
<dbReference type="GO" id="GO:0006355">
    <property type="term" value="P:regulation of DNA-templated transcription"/>
    <property type="evidence" value="ECO:0007669"/>
    <property type="project" value="InterPro"/>
</dbReference>
<comment type="caution">
    <text evidence="3">The sequence shown here is derived from an EMBL/GenBank/DDBJ whole genome shotgun (WGS) entry which is preliminary data.</text>
</comment>
<accession>A0A1F4VCF7</accession>
<keyword evidence="1" id="KW-0238">DNA-binding</keyword>
<proteinExistence type="predicted"/>
<evidence type="ECO:0000313" key="4">
    <source>
        <dbReference type="Proteomes" id="UP000176504"/>
    </source>
</evidence>
<dbReference type="Gene3D" id="1.10.10.10">
    <property type="entry name" value="Winged helix-like DNA-binding domain superfamily/Winged helix DNA-binding domain"/>
    <property type="match status" value="1"/>
</dbReference>
<dbReference type="InterPro" id="IPR001867">
    <property type="entry name" value="OmpR/PhoB-type_DNA-bd"/>
</dbReference>
<dbReference type="SUPFAM" id="SSF46894">
    <property type="entry name" value="C-terminal effector domain of the bipartite response regulators"/>
    <property type="match status" value="1"/>
</dbReference>
<evidence type="ECO:0000256" key="1">
    <source>
        <dbReference type="ARBA" id="ARBA00023125"/>
    </source>
</evidence>